<evidence type="ECO:0000313" key="3">
    <source>
        <dbReference type="Proteomes" id="UP000002630"/>
    </source>
</evidence>
<keyword evidence="1" id="KW-0175">Coiled coil</keyword>
<dbReference type="OrthoDB" id="10254482at2759"/>
<organism evidence="2 3">
    <name type="scientific">Ectocarpus siliculosus</name>
    <name type="common">Brown alga</name>
    <name type="synonym">Conferva siliculosa</name>
    <dbReference type="NCBI Taxonomy" id="2880"/>
    <lineage>
        <taxon>Eukaryota</taxon>
        <taxon>Sar</taxon>
        <taxon>Stramenopiles</taxon>
        <taxon>Ochrophyta</taxon>
        <taxon>PX clade</taxon>
        <taxon>Phaeophyceae</taxon>
        <taxon>Ectocarpales</taxon>
        <taxon>Ectocarpaceae</taxon>
        <taxon>Ectocarpus</taxon>
    </lineage>
</organism>
<name>D7FNL0_ECTSI</name>
<evidence type="ECO:0000313" key="2">
    <source>
        <dbReference type="EMBL" id="CBJ26021.1"/>
    </source>
</evidence>
<protein>
    <submittedName>
        <fullName evidence="2">Uncharacterized protein</fullName>
    </submittedName>
</protein>
<sequence length="236" mass="27639">MYSTKRVNKNIVEGNRFISVGDPYKELRRLPGRWKGKQFQTEGCPANADNGNFAKLKYSSEPFQETERFTKTQPLSKRNLGFGTKDAFKRGEFTATIRTQQYREMLRQEQRLMNASRNVKDEREKVAQAKAKHASSRRFVEGKEEIKHLYDVGRSLQNEFNPYRKHDAFYDFQKSTGKRMGPYRTMAQDIGNMAWDHRPTAPEFGPIGHIKNFYDRSHLEVAGEEAHMVQPRLRLR</sequence>
<gene>
    <name evidence="2" type="ORF">Esi_0018_0101</name>
</gene>
<keyword evidence="3" id="KW-1185">Reference proteome</keyword>
<proteinExistence type="predicted"/>
<feature type="coiled-coil region" evidence="1">
    <location>
        <begin position="105"/>
        <end position="132"/>
    </location>
</feature>
<dbReference type="AlphaFoldDB" id="D7FNL0"/>
<evidence type="ECO:0000256" key="1">
    <source>
        <dbReference type="SAM" id="Coils"/>
    </source>
</evidence>
<dbReference type="InParanoid" id="D7FNL0"/>
<dbReference type="OMA" id="IGHIKNF"/>
<dbReference type="EMBL" id="FN649727">
    <property type="protein sequence ID" value="CBJ26021.1"/>
    <property type="molecule type" value="Genomic_DNA"/>
</dbReference>
<accession>D7FNL0</accession>
<reference evidence="2 3" key="1">
    <citation type="journal article" date="2010" name="Nature">
        <title>The Ectocarpus genome and the independent evolution of multicellularity in brown algae.</title>
        <authorList>
            <person name="Cock J.M."/>
            <person name="Sterck L."/>
            <person name="Rouze P."/>
            <person name="Scornet D."/>
            <person name="Allen A.E."/>
            <person name="Amoutzias G."/>
            <person name="Anthouard V."/>
            <person name="Artiguenave F."/>
            <person name="Aury J.M."/>
            <person name="Badger J.H."/>
            <person name="Beszteri B."/>
            <person name="Billiau K."/>
            <person name="Bonnet E."/>
            <person name="Bothwell J.H."/>
            <person name="Bowler C."/>
            <person name="Boyen C."/>
            <person name="Brownlee C."/>
            <person name="Carrano C.J."/>
            <person name="Charrier B."/>
            <person name="Cho G.Y."/>
            <person name="Coelho S.M."/>
            <person name="Collen J."/>
            <person name="Corre E."/>
            <person name="Da Silva C."/>
            <person name="Delage L."/>
            <person name="Delaroque N."/>
            <person name="Dittami S.M."/>
            <person name="Doulbeau S."/>
            <person name="Elias M."/>
            <person name="Farnham G."/>
            <person name="Gachon C.M."/>
            <person name="Gschloessl B."/>
            <person name="Heesch S."/>
            <person name="Jabbari K."/>
            <person name="Jubin C."/>
            <person name="Kawai H."/>
            <person name="Kimura K."/>
            <person name="Kloareg B."/>
            <person name="Kupper F.C."/>
            <person name="Lang D."/>
            <person name="Le Bail A."/>
            <person name="Leblanc C."/>
            <person name="Lerouge P."/>
            <person name="Lohr M."/>
            <person name="Lopez P.J."/>
            <person name="Martens C."/>
            <person name="Maumus F."/>
            <person name="Michel G."/>
            <person name="Miranda-Saavedra D."/>
            <person name="Morales J."/>
            <person name="Moreau H."/>
            <person name="Motomura T."/>
            <person name="Nagasato C."/>
            <person name="Napoli C.A."/>
            <person name="Nelson D.R."/>
            <person name="Nyvall-Collen P."/>
            <person name="Peters A.F."/>
            <person name="Pommier C."/>
            <person name="Potin P."/>
            <person name="Poulain J."/>
            <person name="Quesneville H."/>
            <person name="Read B."/>
            <person name="Rensing S.A."/>
            <person name="Ritter A."/>
            <person name="Rousvoal S."/>
            <person name="Samanta M."/>
            <person name="Samson G."/>
            <person name="Schroeder D.C."/>
            <person name="Segurens B."/>
            <person name="Strittmatter M."/>
            <person name="Tonon T."/>
            <person name="Tregear J.W."/>
            <person name="Valentin K."/>
            <person name="von Dassow P."/>
            <person name="Yamagishi T."/>
            <person name="Van de Peer Y."/>
            <person name="Wincker P."/>
        </authorList>
    </citation>
    <scope>NUCLEOTIDE SEQUENCE [LARGE SCALE GENOMIC DNA]</scope>
    <source>
        <strain evidence="3">Ec32 / CCAP1310/4</strain>
    </source>
</reference>
<dbReference type="eggNOG" id="ENOG502S4NB">
    <property type="taxonomic scope" value="Eukaryota"/>
</dbReference>
<dbReference type="Proteomes" id="UP000002630">
    <property type="component" value="Linkage Group LG02"/>
</dbReference>
<dbReference type="EMBL" id="FN648291">
    <property type="protein sequence ID" value="CBJ26021.1"/>
    <property type="molecule type" value="Genomic_DNA"/>
</dbReference>